<evidence type="ECO:0000256" key="2">
    <source>
        <dbReference type="ARBA" id="ARBA00023002"/>
    </source>
</evidence>
<dbReference type="InterPro" id="IPR036291">
    <property type="entry name" value="NAD(P)-bd_dom_sf"/>
</dbReference>
<organism evidence="4 5">
    <name type="scientific">Tsukamurella soli</name>
    <dbReference type="NCBI Taxonomy" id="644556"/>
    <lineage>
        <taxon>Bacteria</taxon>
        <taxon>Bacillati</taxon>
        <taxon>Actinomycetota</taxon>
        <taxon>Actinomycetes</taxon>
        <taxon>Mycobacteriales</taxon>
        <taxon>Tsukamurellaceae</taxon>
        <taxon>Tsukamurella</taxon>
    </lineage>
</organism>
<protein>
    <submittedName>
        <fullName evidence="4">SDR family oxidoreductase</fullName>
    </submittedName>
</protein>
<sequence length="286" mass="29857">MKKGNAMSTWLVTGATSGIGRAVTEKLLDRGDRVAALVRRPEALEDLRGHGDRLWIASVDVTDTPALRDAVERAFRDLGRVDVVFSNAGSGAFGAGEELSDDTVEQQIALNMVAPIQLIRAVLPHLREQGGGRIIQTSTMGGQITTTGGSMYHASKWGIEGFTETIMGEVAAFGIGITLIEPGGVRTPFGAALSISPALPAYADTPVGRFRQLIEGAGDNLTGGALGDPQKVAQAIIEVAAQSPAPRRLVLGSDAYAAVHDALSTRLAELEAAKAISPTTDHPADV</sequence>
<dbReference type="PRINTS" id="PR00080">
    <property type="entry name" value="SDRFAMILY"/>
</dbReference>
<accession>A0ABP8J2D6</accession>
<dbReference type="Proteomes" id="UP001500635">
    <property type="component" value="Unassembled WGS sequence"/>
</dbReference>
<reference evidence="5" key="1">
    <citation type="journal article" date="2019" name="Int. J. Syst. Evol. Microbiol.">
        <title>The Global Catalogue of Microorganisms (GCM) 10K type strain sequencing project: providing services to taxonomists for standard genome sequencing and annotation.</title>
        <authorList>
            <consortium name="The Broad Institute Genomics Platform"/>
            <consortium name="The Broad Institute Genome Sequencing Center for Infectious Disease"/>
            <person name="Wu L."/>
            <person name="Ma J."/>
        </authorList>
    </citation>
    <scope>NUCLEOTIDE SEQUENCE [LARGE SCALE GENOMIC DNA]</scope>
    <source>
        <strain evidence="5">JCM 17688</strain>
    </source>
</reference>
<name>A0ABP8J2D6_9ACTN</name>
<evidence type="ECO:0000256" key="1">
    <source>
        <dbReference type="ARBA" id="ARBA00006484"/>
    </source>
</evidence>
<dbReference type="PANTHER" id="PTHR43976:SF16">
    <property type="entry name" value="SHORT-CHAIN DEHYDROGENASE_REDUCTASE FAMILY PROTEIN"/>
    <property type="match status" value="1"/>
</dbReference>
<keyword evidence="5" id="KW-1185">Reference proteome</keyword>
<dbReference type="InterPro" id="IPR051911">
    <property type="entry name" value="SDR_oxidoreductase"/>
</dbReference>
<dbReference type="InterPro" id="IPR002347">
    <property type="entry name" value="SDR_fam"/>
</dbReference>
<keyword evidence="2" id="KW-0560">Oxidoreductase</keyword>
<dbReference type="NCBIfam" id="NF005065">
    <property type="entry name" value="PRK06482.1"/>
    <property type="match status" value="1"/>
</dbReference>
<dbReference type="PANTHER" id="PTHR43976">
    <property type="entry name" value="SHORT CHAIN DEHYDROGENASE"/>
    <property type="match status" value="1"/>
</dbReference>
<dbReference type="SUPFAM" id="SSF51735">
    <property type="entry name" value="NAD(P)-binding Rossmann-fold domains"/>
    <property type="match status" value="1"/>
</dbReference>
<dbReference type="PRINTS" id="PR00081">
    <property type="entry name" value="GDHRDH"/>
</dbReference>
<evidence type="ECO:0000313" key="4">
    <source>
        <dbReference type="EMBL" id="GAA4383370.1"/>
    </source>
</evidence>
<comment type="caution">
    <text evidence="4">The sequence shown here is derived from an EMBL/GenBank/DDBJ whole genome shotgun (WGS) entry which is preliminary data.</text>
</comment>
<evidence type="ECO:0000313" key="5">
    <source>
        <dbReference type="Proteomes" id="UP001500635"/>
    </source>
</evidence>
<dbReference type="EMBL" id="BAABFR010000002">
    <property type="protein sequence ID" value="GAA4383370.1"/>
    <property type="molecule type" value="Genomic_DNA"/>
</dbReference>
<dbReference type="Pfam" id="PF00106">
    <property type="entry name" value="adh_short"/>
    <property type="match status" value="1"/>
</dbReference>
<dbReference type="CDD" id="cd05374">
    <property type="entry name" value="17beta-HSD-like_SDR_c"/>
    <property type="match status" value="1"/>
</dbReference>
<gene>
    <name evidence="4" type="ORF">GCM10023147_02450</name>
</gene>
<proteinExistence type="inferred from homology"/>
<comment type="similarity">
    <text evidence="1 3">Belongs to the short-chain dehydrogenases/reductases (SDR) family.</text>
</comment>
<evidence type="ECO:0000256" key="3">
    <source>
        <dbReference type="RuleBase" id="RU000363"/>
    </source>
</evidence>
<dbReference type="Gene3D" id="3.40.50.720">
    <property type="entry name" value="NAD(P)-binding Rossmann-like Domain"/>
    <property type="match status" value="1"/>
</dbReference>